<feature type="transmembrane region" description="Helical" evidence="1">
    <location>
        <begin position="87"/>
        <end position="105"/>
    </location>
</feature>
<protein>
    <recommendedName>
        <fullName evidence="4">Oligosaccharide repeat unit polymerase</fullName>
    </recommendedName>
</protein>
<keyword evidence="1" id="KW-0812">Transmembrane</keyword>
<feature type="transmembrane region" description="Helical" evidence="1">
    <location>
        <begin position="212"/>
        <end position="242"/>
    </location>
</feature>
<dbReference type="AlphaFoldDB" id="A0A9D9N4N4"/>
<organism evidence="2 3">
    <name type="scientific">Candidatus Gallipaludibacter merdavium</name>
    <dbReference type="NCBI Taxonomy" id="2840839"/>
    <lineage>
        <taxon>Bacteria</taxon>
        <taxon>Pseudomonadati</taxon>
        <taxon>Bacteroidota</taxon>
        <taxon>Bacteroidia</taxon>
        <taxon>Bacteroidales</taxon>
        <taxon>Candidatus Gallipaludibacter</taxon>
    </lineage>
</organism>
<keyword evidence="1" id="KW-1133">Transmembrane helix</keyword>
<name>A0A9D9N4N4_9BACT</name>
<feature type="transmembrane region" description="Helical" evidence="1">
    <location>
        <begin position="12"/>
        <end position="28"/>
    </location>
</feature>
<reference evidence="2" key="2">
    <citation type="journal article" date="2021" name="PeerJ">
        <title>Extensive microbial diversity within the chicken gut microbiome revealed by metagenomics and culture.</title>
        <authorList>
            <person name="Gilroy R."/>
            <person name="Ravi A."/>
            <person name="Getino M."/>
            <person name="Pursley I."/>
            <person name="Horton D.L."/>
            <person name="Alikhan N.F."/>
            <person name="Baker D."/>
            <person name="Gharbi K."/>
            <person name="Hall N."/>
            <person name="Watson M."/>
            <person name="Adriaenssens E.M."/>
            <person name="Foster-Nyarko E."/>
            <person name="Jarju S."/>
            <person name="Secka A."/>
            <person name="Antonio M."/>
            <person name="Oren A."/>
            <person name="Chaudhuri R.R."/>
            <person name="La Ragione R."/>
            <person name="Hildebrand F."/>
            <person name="Pallen M.J."/>
        </authorList>
    </citation>
    <scope>NUCLEOTIDE SEQUENCE</scope>
    <source>
        <strain evidence="2">G3-3990</strain>
    </source>
</reference>
<sequence length="487" mass="56113">MFVFYPGLRFDLQIVMQVGVLFALLYLLRQYKKDNVSVLLLLMFFPSIFIFLGSAVNNLYKIVVLAYTIYCTYRRKVWHLKSKINQLWTGAFVLFTVAFFVAVSQSTGNTITIIFSQYARYLEIYCLYFLLQDAIGKRQQGKMLLQLFYQIFLVQILISVLKFILFNGRQIESLVGSLSIIGGAMGTTIPIFGFIILWFYRNRRMTWKDGLFVAGLLLIGFTTGKRAVWFVLPVVIAAFMVYVQGIRLNKYIVLGIAAIPIVFYFGARLTPSLNPEHKVWGSFDLEYMFDYAETYQFGEEGLSVSNNKKNVLLSSVDGRLVENDTRTAAGRGNATIELFKLMFSGEANQQDWIGLGFSAMYSTDYGEFLELPLTIKLAYKGAATGMFQSYVTTGILGVITTIIFCFLPFFFIHHIRLRWVLLGIVAWEYFMYTGIMFRTPAFMAVFLFALFYSNQQIEVAQWRKKERKCLQQMKDTTYETINHSTRI</sequence>
<feature type="transmembrane region" description="Helical" evidence="1">
    <location>
        <begin position="390"/>
        <end position="415"/>
    </location>
</feature>
<feature type="transmembrane region" description="Helical" evidence="1">
    <location>
        <begin position="35"/>
        <end position="53"/>
    </location>
</feature>
<evidence type="ECO:0000313" key="2">
    <source>
        <dbReference type="EMBL" id="MBO8460068.1"/>
    </source>
</evidence>
<evidence type="ECO:0000256" key="1">
    <source>
        <dbReference type="SAM" id="Phobius"/>
    </source>
</evidence>
<evidence type="ECO:0000313" key="3">
    <source>
        <dbReference type="Proteomes" id="UP000823641"/>
    </source>
</evidence>
<accession>A0A9D9N4N4</accession>
<feature type="transmembrane region" description="Helical" evidence="1">
    <location>
        <begin position="248"/>
        <end position="267"/>
    </location>
</feature>
<evidence type="ECO:0008006" key="4">
    <source>
        <dbReference type="Google" id="ProtNLM"/>
    </source>
</evidence>
<proteinExistence type="predicted"/>
<feature type="transmembrane region" description="Helical" evidence="1">
    <location>
        <begin position="143"/>
        <end position="166"/>
    </location>
</feature>
<comment type="caution">
    <text evidence="2">The sequence shown here is derived from an EMBL/GenBank/DDBJ whole genome shotgun (WGS) entry which is preliminary data.</text>
</comment>
<dbReference type="EMBL" id="JADIMG010000068">
    <property type="protein sequence ID" value="MBO8460068.1"/>
    <property type="molecule type" value="Genomic_DNA"/>
</dbReference>
<feature type="transmembrane region" description="Helical" evidence="1">
    <location>
        <begin position="178"/>
        <end position="200"/>
    </location>
</feature>
<feature type="transmembrane region" description="Helical" evidence="1">
    <location>
        <begin position="435"/>
        <end position="454"/>
    </location>
</feature>
<dbReference type="Proteomes" id="UP000823641">
    <property type="component" value="Unassembled WGS sequence"/>
</dbReference>
<gene>
    <name evidence="2" type="ORF">IAA73_07040</name>
</gene>
<keyword evidence="1" id="KW-0472">Membrane</keyword>
<reference evidence="2" key="1">
    <citation type="submission" date="2020-10" db="EMBL/GenBank/DDBJ databases">
        <authorList>
            <person name="Gilroy R."/>
        </authorList>
    </citation>
    <scope>NUCLEOTIDE SEQUENCE</scope>
    <source>
        <strain evidence="2">G3-3990</strain>
    </source>
</reference>